<evidence type="ECO:0000313" key="2">
    <source>
        <dbReference type="Proteomes" id="UP000807306"/>
    </source>
</evidence>
<reference evidence="1" key="1">
    <citation type="submission" date="2020-11" db="EMBL/GenBank/DDBJ databases">
        <authorList>
            <consortium name="DOE Joint Genome Institute"/>
            <person name="Ahrendt S."/>
            <person name="Riley R."/>
            <person name="Andreopoulos W."/>
            <person name="Labutti K."/>
            <person name="Pangilinan J."/>
            <person name="Ruiz-Duenas F.J."/>
            <person name="Barrasa J.M."/>
            <person name="Sanchez-Garcia M."/>
            <person name="Camarero S."/>
            <person name="Miyauchi S."/>
            <person name="Serrano A."/>
            <person name="Linde D."/>
            <person name="Babiker R."/>
            <person name="Drula E."/>
            <person name="Ayuso-Fernandez I."/>
            <person name="Pacheco R."/>
            <person name="Padilla G."/>
            <person name="Ferreira P."/>
            <person name="Barriuso J."/>
            <person name="Kellner H."/>
            <person name="Castanera R."/>
            <person name="Alfaro M."/>
            <person name="Ramirez L."/>
            <person name="Pisabarro A.G."/>
            <person name="Kuo A."/>
            <person name="Tritt A."/>
            <person name="Lipzen A."/>
            <person name="He G."/>
            <person name="Yan M."/>
            <person name="Ng V."/>
            <person name="Cullen D."/>
            <person name="Martin F."/>
            <person name="Rosso M.-N."/>
            <person name="Henrissat B."/>
            <person name="Hibbett D."/>
            <person name="Martinez A.T."/>
            <person name="Grigoriev I.V."/>
        </authorList>
    </citation>
    <scope>NUCLEOTIDE SEQUENCE</scope>
    <source>
        <strain evidence="1">CBS 506.95</strain>
    </source>
</reference>
<dbReference type="Proteomes" id="UP000807306">
    <property type="component" value="Unassembled WGS sequence"/>
</dbReference>
<gene>
    <name evidence="1" type="ORF">CPB83DRAFT_852499</name>
</gene>
<dbReference type="SUPFAM" id="SSF54897">
    <property type="entry name" value="Protease propeptides/inhibitors"/>
    <property type="match status" value="1"/>
</dbReference>
<dbReference type="InterPro" id="IPR037045">
    <property type="entry name" value="S8pro/Inhibitor_I9_sf"/>
</dbReference>
<comment type="caution">
    <text evidence="1">The sequence shown here is derived from an EMBL/GenBank/DDBJ whole genome shotgun (WGS) entry which is preliminary data.</text>
</comment>
<keyword evidence="2" id="KW-1185">Reference proteome</keyword>
<protein>
    <submittedName>
        <fullName evidence="1">Serine proteinase inhibitor IA-1</fullName>
    </submittedName>
</protein>
<accession>A0A9P6JRE5</accession>
<proteinExistence type="predicted"/>
<sequence length="81" mass="9111">MPEHPKFIVVFKDGVTKDQISDYVTKLTDNGGKVKDNWFTQDKPILNGFSAAIPENYLRSFKSFSGDSIASIEPDGVMWIQ</sequence>
<name>A0A9P6JRE5_9AGAR</name>
<dbReference type="EMBL" id="MU157845">
    <property type="protein sequence ID" value="KAF9529654.1"/>
    <property type="molecule type" value="Genomic_DNA"/>
</dbReference>
<organism evidence="1 2">
    <name type="scientific">Crepidotus variabilis</name>
    <dbReference type="NCBI Taxonomy" id="179855"/>
    <lineage>
        <taxon>Eukaryota</taxon>
        <taxon>Fungi</taxon>
        <taxon>Dikarya</taxon>
        <taxon>Basidiomycota</taxon>
        <taxon>Agaricomycotina</taxon>
        <taxon>Agaricomycetes</taxon>
        <taxon>Agaricomycetidae</taxon>
        <taxon>Agaricales</taxon>
        <taxon>Agaricineae</taxon>
        <taxon>Crepidotaceae</taxon>
        <taxon>Crepidotus</taxon>
    </lineage>
</organism>
<dbReference type="Gene3D" id="3.30.70.80">
    <property type="entry name" value="Peptidase S8 propeptide/proteinase inhibitor I9"/>
    <property type="match status" value="1"/>
</dbReference>
<dbReference type="AlphaFoldDB" id="A0A9P6JRE5"/>
<dbReference type="OrthoDB" id="5518345at2759"/>
<evidence type="ECO:0000313" key="1">
    <source>
        <dbReference type="EMBL" id="KAF9529654.1"/>
    </source>
</evidence>